<sequence>MDIRSAARHSSVFRCHTNVSVSPGKCCAGIQIGACGPLRQPFGDNRLRPVLDYGFEYRIEGKKALQSLERIRCLLRMSAV</sequence>
<gene>
    <name evidence="1" type="ORF">CEV34_3622</name>
</gene>
<reference evidence="1 2" key="1">
    <citation type="submission" date="2017-07" db="EMBL/GenBank/DDBJ databases">
        <title>Phylogenetic study on the rhizospheric bacterium Ochrobactrum sp. A44.</title>
        <authorList>
            <person name="Krzyzanowska D.M."/>
            <person name="Ossowicki A."/>
            <person name="Rajewska M."/>
            <person name="Maciag T."/>
            <person name="Kaczynski Z."/>
            <person name="Czerwicka M."/>
            <person name="Jafra S."/>
        </authorList>
    </citation>
    <scope>NUCLEOTIDE SEQUENCE [LARGE SCALE GENOMIC DNA]</scope>
    <source>
        <strain evidence="1 2">CCUG 30717</strain>
    </source>
</reference>
<name>A0A256G979_9HYPH</name>
<dbReference type="AlphaFoldDB" id="A0A256G979"/>
<evidence type="ECO:0000313" key="1">
    <source>
        <dbReference type="EMBL" id="OYR23618.1"/>
    </source>
</evidence>
<comment type="caution">
    <text evidence="1">The sequence shown here is derived from an EMBL/GenBank/DDBJ whole genome shotgun (WGS) entry which is preliminary data.</text>
</comment>
<organism evidence="1 2">
    <name type="scientific">Brucella pseudogrignonensis</name>
    <dbReference type="NCBI Taxonomy" id="419475"/>
    <lineage>
        <taxon>Bacteria</taxon>
        <taxon>Pseudomonadati</taxon>
        <taxon>Pseudomonadota</taxon>
        <taxon>Alphaproteobacteria</taxon>
        <taxon>Hyphomicrobiales</taxon>
        <taxon>Brucellaceae</taxon>
        <taxon>Brucella/Ochrobactrum group</taxon>
        <taxon>Brucella</taxon>
    </lineage>
</organism>
<dbReference type="EMBL" id="NNRM01000039">
    <property type="protein sequence ID" value="OYR23618.1"/>
    <property type="molecule type" value="Genomic_DNA"/>
</dbReference>
<protein>
    <submittedName>
        <fullName evidence="1">Uncharacterized protein</fullName>
    </submittedName>
</protein>
<accession>A0A256G979</accession>
<keyword evidence="2" id="KW-1185">Reference proteome</keyword>
<dbReference type="Proteomes" id="UP000216188">
    <property type="component" value="Unassembled WGS sequence"/>
</dbReference>
<evidence type="ECO:0000313" key="2">
    <source>
        <dbReference type="Proteomes" id="UP000216188"/>
    </source>
</evidence>
<proteinExistence type="predicted"/>